<keyword evidence="5" id="KW-1185">Reference proteome</keyword>
<dbReference type="InterPro" id="IPR016191">
    <property type="entry name" value="Ribonuclease/ribotoxin"/>
</dbReference>
<proteinExistence type="predicted"/>
<feature type="compositionally biased region" description="Polar residues" evidence="3">
    <location>
        <begin position="14"/>
        <end position="41"/>
    </location>
</feature>
<dbReference type="EMBL" id="JAVHJM010000011">
    <property type="protein sequence ID" value="KAK6502572.1"/>
    <property type="molecule type" value="Genomic_DNA"/>
</dbReference>
<reference evidence="4 5" key="1">
    <citation type="submission" date="2019-10" db="EMBL/GenBank/DDBJ databases">
        <authorList>
            <person name="Palmer J.M."/>
        </authorList>
    </citation>
    <scope>NUCLEOTIDE SEQUENCE [LARGE SCALE GENOMIC DNA]</scope>
    <source>
        <strain evidence="4 5">TWF506</strain>
    </source>
</reference>
<organism evidence="4 5">
    <name type="scientific">Arthrobotrys conoides</name>
    <dbReference type="NCBI Taxonomy" id="74498"/>
    <lineage>
        <taxon>Eukaryota</taxon>
        <taxon>Fungi</taxon>
        <taxon>Dikarya</taxon>
        <taxon>Ascomycota</taxon>
        <taxon>Pezizomycotina</taxon>
        <taxon>Orbiliomycetes</taxon>
        <taxon>Orbiliales</taxon>
        <taxon>Orbiliaceae</taxon>
        <taxon>Arthrobotrys</taxon>
    </lineage>
</organism>
<protein>
    <submittedName>
        <fullName evidence="4">Uncharacterized protein</fullName>
    </submittedName>
</protein>
<feature type="compositionally biased region" description="Low complexity" evidence="3">
    <location>
        <begin position="1"/>
        <end position="12"/>
    </location>
</feature>
<dbReference type="Proteomes" id="UP001307849">
    <property type="component" value="Unassembled WGS sequence"/>
</dbReference>
<evidence type="ECO:0000256" key="1">
    <source>
        <dbReference type="ARBA" id="ARBA00022722"/>
    </source>
</evidence>
<keyword evidence="1" id="KW-0540">Nuclease</keyword>
<evidence type="ECO:0000256" key="2">
    <source>
        <dbReference type="ARBA" id="ARBA00022801"/>
    </source>
</evidence>
<dbReference type="GO" id="GO:0003723">
    <property type="term" value="F:RNA binding"/>
    <property type="evidence" value="ECO:0007669"/>
    <property type="project" value="InterPro"/>
</dbReference>
<dbReference type="Gene3D" id="3.10.450.30">
    <property type="entry name" value="Microbial ribonucleases"/>
    <property type="match status" value="1"/>
</dbReference>
<name>A0AAN8RRE5_9PEZI</name>
<dbReference type="GO" id="GO:0004521">
    <property type="term" value="F:RNA endonuclease activity"/>
    <property type="evidence" value="ECO:0007669"/>
    <property type="project" value="InterPro"/>
</dbReference>
<dbReference type="Pfam" id="PF00545">
    <property type="entry name" value="Ribonuclease"/>
    <property type="match status" value="1"/>
</dbReference>
<gene>
    <name evidence="4" type="ORF">TWF506_003151</name>
</gene>
<evidence type="ECO:0000256" key="3">
    <source>
        <dbReference type="SAM" id="MobiDB-lite"/>
    </source>
</evidence>
<dbReference type="AlphaFoldDB" id="A0AAN8RRE5"/>
<dbReference type="GO" id="GO:0016787">
    <property type="term" value="F:hydrolase activity"/>
    <property type="evidence" value="ECO:0007669"/>
    <property type="project" value="UniProtKB-KW"/>
</dbReference>
<feature type="region of interest" description="Disordered" evidence="3">
    <location>
        <begin position="166"/>
        <end position="205"/>
    </location>
</feature>
<comment type="caution">
    <text evidence="4">The sequence shown here is derived from an EMBL/GenBank/DDBJ whole genome shotgun (WGS) entry which is preliminary data.</text>
</comment>
<keyword evidence="2" id="KW-0378">Hydrolase</keyword>
<feature type="region of interest" description="Disordered" evidence="3">
    <location>
        <begin position="1"/>
        <end position="42"/>
    </location>
</feature>
<dbReference type="InterPro" id="IPR000026">
    <property type="entry name" value="N1-like"/>
</dbReference>
<sequence length="338" mass="37661">MAESSKSSYRSSLFRGNQGNIETNVSYNLEPTKSSQSSSYEEQFASYIKSQKSVSYRAGDQKSIFSDGQATTSSCWSLSQLPDNNPLRRIPHSHVEKTLARIPNAPPPKTHKDYPHKFNNREGLPLEQAFQYPASEFPLLKPPRTYTGKAAPGPVRVLYDQNLNPDTTAVAYHPPGDRSGFVQANRRHRSKSKKPQAESTEPTIKPLEEKLPDYIPDSVNKVSEGISALTLNKAAKSVKSKALNKASGGHIALTIEVAADSAKSKALGPVFVQGFIQDKSGWNKQISEICRYMHSPHPQHELECVCRCAKRAFCDQYGLEHPWWDPGRVHEAIEDEQN</sequence>
<evidence type="ECO:0000313" key="5">
    <source>
        <dbReference type="Proteomes" id="UP001307849"/>
    </source>
</evidence>
<evidence type="ECO:0000313" key="4">
    <source>
        <dbReference type="EMBL" id="KAK6502572.1"/>
    </source>
</evidence>
<feature type="compositionally biased region" description="Basic residues" evidence="3">
    <location>
        <begin position="185"/>
        <end position="194"/>
    </location>
</feature>
<dbReference type="SUPFAM" id="SSF53933">
    <property type="entry name" value="Microbial ribonucleases"/>
    <property type="match status" value="1"/>
</dbReference>
<accession>A0AAN8RRE5</accession>